<sequence>MLVAIAKTPRIAQSYDLSSVSIAAVGASGISTDVLNAFGELLPECKVIQGYGMTETTGVVCFGNVEDSMTGSCGHLYPGYEARLIDEHGGDIDAYNTPGELLLRSPSVVLGYYEDEVATSEALIDGEWLRTGDLVEIRPSENGHEHVFIVDRVKELIKVRGLQVAPAELESHLVLHSAVAEVAVVPIPDERAGELPKAYVVKAEGVGLDEKALREELSRYVEEAFARHKHLDGGIEFLDSLPKTASGKMQRKVLKEMAKMDAEARERARKEIENGKSKVVTNGFKRREKIEIFDLSSDEDED</sequence>
<dbReference type="GO" id="GO:0016405">
    <property type="term" value="F:CoA-ligase activity"/>
    <property type="evidence" value="ECO:0007669"/>
    <property type="project" value="TreeGrafter"/>
</dbReference>
<gene>
    <name evidence="3" type="ORF">O9K51_05039</name>
</gene>
<accession>A0AB34FQU5</accession>
<evidence type="ECO:0000313" key="3">
    <source>
        <dbReference type="EMBL" id="KAJ6441488.1"/>
    </source>
</evidence>
<reference evidence="3" key="1">
    <citation type="submission" date="2023-01" db="EMBL/GenBank/DDBJ databases">
        <title>The growth and conidiation of Purpureocillium lavendulum are regulated by nitrogen source and histone H3K14 acetylation.</title>
        <authorList>
            <person name="Tang P."/>
            <person name="Han J."/>
            <person name="Zhang C."/>
            <person name="Tang P."/>
            <person name="Qi F."/>
            <person name="Zhang K."/>
            <person name="Liang L."/>
        </authorList>
    </citation>
    <scope>NUCLEOTIDE SEQUENCE</scope>
    <source>
        <strain evidence="3">YMF1.00683</strain>
    </source>
</reference>
<evidence type="ECO:0000313" key="4">
    <source>
        <dbReference type="Proteomes" id="UP001163105"/>
    </source>
</evidence>
<dbReference type="PANTHER" id="PTHR24096:SF422">
    <property type="entry name" value="BCDNA.GH02901"/>
    <property type="match status" value="1"/>
</dbReference>
<dbReference type="InterPro" id="IPR045851">
    <property type="entry name" value="AMP-bd_C_sf"/>
</dbReference>
<dbReference type="PANTHER" id="PTHR24096">
    <property type="entry name" value="LONG-CHAIN-FATTY-ACID--COA LIGASE"/>
    <property type="match status" value="1"/>
</dbReference>
<dbReference type="Pfam" id="PF13193">
    <property type="entry name" value="AMP-binding_C"/>
    <property type="match status" value="1"/>
</dbReference>
<keyword evidence="3" id="KW-0436">Ligase</keyword>
<comment type="caution">
    <text evidence="3">The sequence shown here is derived from an EMBL/GenBank/DDBJ whole genome shotgun (WGS) entry which is preliminary data.</text>
</comment>
<dbReference type="Gene3D" id="3.40.50.12780">
    <property type="entry name" value="N-terminal domain of ligase-like"/>
    <property type="match status" value="1"/>
</dbReference>
<name>A0AB34FQU5_9HYPO</name>
<keyword evidence="4" id="KW-1185">Reference proteome</keyword>
<dbReference type="Pfam" id="PF00501">
    <property type="entry name" value="AMP-binding"/>
    <property type="match status" value="1"/>
</dbReference>
<feature type="domain" description="AMP-binding enzyme C-terminal" evidence="2">
    <location>
        <begin position="168"/>
        <end position="248"/>
    </location>
</feature>
<evidence type="ECO:0000259" key="2">
    <source>
        <dbReference type="Pfam" id="PF13193"/>
    </source>
</evidence>
<evidence type="ECO:0000259" key="1">
    <source>
        <dbReference type="Pfam" id="PF00501"/>
    </source>
</evidence>
<organism evidence="3 4">
    <name type="scientific">Purpureocillium lavendulum</name>
    <dbReference type="NCBI Taxonomy" id="1247861"/>
    <lineage>
        <taxon>Eukaryota</taxon>
        <taxon>Fungi</taxon>
        <taxon>Dikarya</taxon>
        <taxon>Ascomycota</taxon>
        <taxon>Pezizomycotina</taxon>
        <taxon>Sordariomycetes</taxon>
        <taxon>Hypocreomycetidae</taxon>
        <taxon>Hypocreales</taxon>
        <taxon>Ophiocordycipitaceae</taxon>
        <taxon>Purpureocillium</taxon>
    </lineage>
</organism>
<dbReference type="InterPro" id="IPR025110">
    <property type="entry name" value="AMP-bd_C"/>
</dbReference>
<dbReference type="SUPFAM" id="SSF56801">
    <property type="entry name" value="Acetyl-CoA synthetase-like"/>
    <property type="match status" value="1"/>
</dbReference>
<dbReference type="AlphaFoldDB" id="A0AB34FQU5"/>
<dbReference type="InterPro" id="IPR000873">
    <property type="entry name" value="AMP-dep_synth/lig_dom"/>
</dbReference>
<proteinExistence type="predicted"/>
<feature type="domain" description="AMP-dependent synthetase/ligase" evidence="1">
    <location>
        <begin position="5"/>
        <end position="113"/>
    </location>
</feature>
<dbReference type="Proteomes" id="UP001163105">
    <property type="component" value="Unassembled WGS sequence"/>
</dbReference>
<dbReference type="EMBL" id="JAQHRD010000004">
    <property type="protein sequence ID" value="KAJ6441488.1"/>
    <property type="molecule type" value="Genomic_DNA"/>
</dbReference>
<dbReference type="InterPro" id="IPR042099">
    <property type="entry name" value="ANL_N_sf"/>
</dbReference>
<protein>
    <submittedName>
        <fullName evidence="3">Phenylacetyl- ligase protein</fullName>
    </submittedName>
</protein>
<dbReference type="Gene3D" id="3.30.300.30">
    <property type="match status" value="1"/>
</dbReference>